<protein>
    <submittedName>
        <fullName evidence="2">ATP-binding protein</fullName>
    </submittedName>
</protein>
<evidence type="ECO:0000313" key="3">
    <source>
        <dbReference type="Proteomes" id="UP000501780"/>
    </source>
</evidence>
<dbReference type="SMART" id="SM00382">
    <property type="entry name" value="AAA"/>
    <property type="match status" value="1"/>
</dbReference>
<dbReference type="InterPro" id="IPR051396">
    <property type="entry name" value="Bact_Antivir_Def_Nuclease"/>
</dbReference>
<gene>
    <name evidence="2" type="ORF">BacF7301_01055</name>
</gene>
<dbReference type="InterPro" id="IPR014555">
    <property type="entry name" value="RecF-like"/>
</dbReference>
<evidence type="ECO:0000259" key="1">
    <source>
        <dbReference type="SMART" id="SM00382"/>
    </source>
</evidence>
<keyword evidence="2" id="KW-0547">Nucleotide-binding</keyword>
<dbReference type="RefSeq" id="WP_167959585.1">
    <property type="nucleotide sequence ID" value="NZ_CP050831.1"/>
</dbReference>
<dbReference type="AlphaFoldDB" id="A0A6H0KJU0"/>
<dbReference type="GO" id="GO:0005524">
    <property type="term" value="F:ATP binding"/>
    <property type="evidence" value="ECO:0007669"/>
    <property type="project" value="UniProtKB-KW"/>
</dbReference>
<dbReference type="PIRSF" id="PIRSF029347">
    <property type="entry name" value="RecF"/>
    <property type="match status" value="1"/>
</dbReference>
<dbReference type="InterPro" id="IPR027417">
    <property type="entry name" value="P-loop_NTPase"/>
</dbReference>
<dbReference type="PANTHER" id="PTHR43581">
    <property type="entry name" value="ATP/GTP PHOSPHATASE"/>
    <property type="match status" value="1"/>
</dbReference>
<dbReference type="KEGG" id="bfc:BacF7301_01055"/>
<dbReference type="InterPro" id="IPR041685">
    <property type="entry name" value="AAA_GajA/Old/RecF-like"/>
</dbReference>
<name>A0A6H0KJU0_9BACE</name>
<dbReference type="InterPro" id="IPR003593">
    <property type="entry name" value="AAA+_ATPase"/>
</dbReference>
<sequence>MNSLHIKNYKNLEDLQISKLGRVNLIAGENNVGKSSLLEAISIHQSGGSLEWMKRLLEFRGEAADEYVENHLQKEMDSFLSFLPNYDDEHKLELPIILSDMKQKVEIRFVYYTETRVVENGYEGVIRAVIENYNPKNYYDNIGLGLEIATSFGQKILYTFNGVAPRLQTELLQKVQYVRMGDLNTINNPSLFDKLALTPLQKEVVKALRIIESDIADLNFLKDDRRKSRFTRERNVNADDRVPYVVFEGESKPRRLSSMGDGINRILTIILAMLNAKDGVLLIDEFENGLHYSIQQKLWKVIFSLSASLNVQVFVTTHSRDTIRAFAAENTKNDGAFIRLERRKDKVVAVTYDNNEDLDLVLEQNIEIR</sequence>
<keyword evidence="2" id="KW-0067">ATP-binding</keyword>
<keyword evidence="3" id="KW-1185">Reference proteome</keyword>
<dbReference type="Pfam" id="PF13175">
    <property type="entry name" value="AAA_15"/>
    <property type="match status" value="1"/>
</dbReference>
<dbReference type="Gene3D" id="3.40.50.300">
    <property type="entry name" value="P-loop containing nucleotide triphosphate hydrolases"/>
    <property type="match status" value="1"/>
</dbReference>
<dbReference type="EMBL" id="CP050831">
    <property type="protein sequence ID" value="QIU92828.1"/>
    <property type="molecule type" value="Genomic_DNA"/>
</dbReference>
<reference evidence="2 3" key="1">
    <citation type="submission" date="2020-03" db="EMBL/GenBank/DDBJ databases">
        <title>Genomic analysis of Bacteroides faecium CBA7301.</title>
        <authorList>
            <person name="Kim J."/>
            <person name="Roh S.W."/>
        </authorList>
    </citation>
    <scope>NUCLEOTIDE SEQUENCE [LARGE SCALE GENOMIC DNA]</scope>
    <source>
        <strain evidence="2 3">CBA7301</strain>
    </source>
</reference>
<dbReference type="SUPFAM" id="SSF52540">
    <property type="entry name" value="P-loop containing nucleoside triphosphate hydrolases"/>
    <property type="match status" value="1"/>
</dbReference>
<proteinExistence type="predicted"/>
<accession>A0A6H0KJU0</accession>
<evidence type="ECO:0000313" key="2">
    <source>
        <dbReference type="EMBL" id="QIU92828.1"/>
    </source>
</evidence>
<feature type="domain" description="AAA+ ATPase" evidence="1">
    <location>
        <begin position="20"/>
        <end position="354"/>
    </location>
</feature>
<dbReference type="PANTHER" id="PTHR43581:SF4">
    <property type="entry name" value="ATP_GTP PHOSPHATASE"/>
    <property type="match status" value="1"/>
</dbReference>
<organism evidence="2 3">
    <name type="scientific">Bacteroides faecium</name>
    <dbReference type="NCBI Taxonomy" id="2715212"/>
    <lineage>
        <taxon>Bacteria</taxon>
        <taxon>Pseudomonadati</taxon>
        <taxon>Bacteroidota</taxon>
        <taxon>Bacteroidia</taxon>
        <taxon>Bacteroidales</taxon>
        <taxon>Bacteroidaceae</taxon>
        <taxon>Bacteroides</taxon>
    </lineage>
</organism>
<dbReference type="Proteomes" id="UP000501780">
    <property type="component" value="Chromosome"/>
</dbReference>